<protein>
    <submittedName>
        <fullName evidence="3">DUF2213 domain-containing protein</fullName>
    </submittedName>
</protein>
<evidence type="ECO:0000313" key="3">
    <source>
        <dbReference type="EMBL" id="MCK1783364.1"/>
    </source>
</evidence>
<accession>A0ABT0ECC1</accession>
<dbReference type="InterPro" id="IPR016913">
    <property type="entry name" value="UCP029215"/>
</dbReference>
<dbReference type="PIRSF" id="PIRSF029215">
    <property type="entry name" value="UCP029215"/>
    <property type="match status" value="1"/>
</dbReference>
<evidence type="ECO:0000256" key="1">
    <source>
        <dbReference type="SAM" id="Coils"/>
    </source>
</evidence>
<feature type="region of interest" description="Disordered" evidence="2">
    <location>
        <begin position="360"/>
        <end position="393"/>
    </location>
</feature>
<dbReference type="RefSeq" id="WP_247396191.1">
    <property type="nucleotide sequence ID" value="NZ_JAKNRV010000012.1"/>
</dbReference>
<dbReference type="Pfam" id="PF09979">
    <property type="entry name" value="DUF2213"/>
    <property type="match status" value="1"/>
</dbReference>
<feature type="compositionally biased region" description="Low complexity" evidence="2">
    <location>
        <begin position="362"/>
        <end position="374"/>
    </location>
</feature>
<organism evidence="3 4">
    <name type="scientific">Pseudomonas emilianonis</name>
    <dbReference type="NCBI Taxonomy" id="2915812"/>
    <lineage>
        <taxon>Bacteria</taxon>
        <taxon>Pseudomonadati</taxon>
        <taxon>Pseudomonadota</taxon>
        <taxon>Gammaproteobacteria</taxon>
        <taxon>Pseudomonadales</taxon>
        <taxon>Pseudomonadaceae</taxon>
        <taxon>Pseudomonas</taxon>
    </lineage>
</organism>
<sequence length="393" mass="42363">MGEAVMTRLTVFDRVSHRITHREYTDEGFLKVPGRVARTGIQDYLARELGLDGDPNRIVRVYRPEEEVFNDASLGTYDGATVTNDHPKDLVTAKNYKAVAVGEVRGSGRRDGDFVVCDLIIKDQKTIDDINAGKCELSAGYTAEYVHGPGVTADGQDYEYTQRNIIINHQAVVTKARAGGIARVFDHNPGGNTMPVFITTDSGRSVDVADPANAQVVADSFDRLLKRANDAESKADKAQATADKAAEDLAEARKASSDEAINARVVLIGSTQAQARKIAGDSFACDSLDVIEIKRAALAVKRPKMAWGDKSAGYVECAFDAEAEKEPDEDDMDEEGKKKPKSATGDTAALFAQFMQLAKDGAAAPSTTDAAPTPYQQHKQKLSGAHKQPQKGA</sequence>
<feature type="compositionally biased region" description="Acidic residues" evidence="2">
    <location>
        <begin position="323"/>
        <end position="334"/>
    </location>
</feature>
<dbReference type="Proteomes" id="UP001317085">
    <property type="component" value="Unassembled WGS sequence"/>
</dbReference>
<proteinExistence type="predicted"/>
<reference evidence="3 4" key="1">
    <citation type="submission" date="2022-02" db="EMBL/GenBank/DDBJ databases">
        <title>Comparative genomics of the first Antarctic Pseudomonas spp. capable of biotransforming 2,4,6-Trinitrotoluene.</title>
        <authorList>
            <person name="Cabrera M.A."/>
            <person name="Marquez S.L."/>
            <person name="Perez-Donoso J.M."/>
        </authorList>
    </citation>
    <scope>NUCLEOTIDE SEQUENCE [LARGE SCALE GENOMIC DNA]</scope>
    <source>
        <strain evidence="3 4">TNT11</strain>
    </source>
</reference>
<evidence type="ECO:0000313" key="4">
    <source>
        <dbReference type="Proteomes" id="UP001317085"/>
    </source>
</evidence>
<name>A0ABT0ECC1_9PSED</name>
<keyword evidence="4" id="KW-1185">Reference proteome</keyword>
<feature type="coiled-coil region" evidence="1">
    <location>
        <begin position="221"/>
        <end position="255"/>
    </location>
</feature>
<feature type="region of interest" description="Disordered" evidence="2">
    <location>
        <begin position="323"/>
        <end position="345"/>
    </location>
</feature>
<evidence type="ECO:0000256" key="2">
    <source>
        <dbReference type="SAM" id="MobiDB-lite"/>
    </source>
</evidence>
<keyword evidence="1" id="KW-0175">Coiled coil</keyword>
<gene>
    <name evidence="3" type="ORF">L9Z73_03020</name>
</gene>
<comment type="caution">
    <text evidence="3">The sequence shown here is derived from an EMBL/GenBank/DDBJ whole genome shotgun (WGS) entry which is preliminary data.</text>
</comment>
<dbReference type="EMBL" id="JAKNRV010000012">
    <property type="protein sequence ID" value="MCK1783364.1"/>
    <property type="molecule type" value="Genomic_DNA"/>
</dbReference>